<feature type="chain" id="PRO_5045098316" evidence="3">
    <location>
        <begin position="28"/>
        <end position="163"/>
    </location>
</feature>
<evidence type="ECO:0000313" key="5">
    <source>
        <dbReference type="EMBL" id="MEJ2887535.1"/>
    </source>
</evidence>
<dbReference type="Pfam" id="PF05901">
    <property type="entry name" value="Excalibur"/>
    <property type="match status" value="1"/>
</dbReference>
<keyword evidence="6" id="KW-1185">Reference proteome</keyword>
<evidence type="ECO:0000313" key="6">
    <source>
        <dbReference type="Proteomes" id="UP001370100"/>
    </source>
</evidence>
<dbReference type="Proteomes" id="UP001370100">
    <property type="component" value="Unassembled WGS sequence"/>
</dbReference>
<feature type="region of interest" description="Disordered" evidence="1">
    <location>
        <begin position="61"/>
        <end position="99"/>
    </location>
</feature>
<gene>
    <name evidence="5" type="ORF">WCD41_13830</name>
</gene>
<evidence type="ECO:0000256" key="3">
    <source>
        <dbReference type="SAM" id="SignalP"/>
    </source>
</evidence>
<feature type="transmembrane region" description="Helical" evidence="2">
    <location>
        <begin position="130"/>
        <end position="148"/>
    </location>
</feature>
<feature type="signal peptide" evidence="3">
    <location>
        <begin position="1"/>
        <end position="27"/>
    </location>
</feature>
<evidence type="ECO:0000259" key="4">
    <source>
        <dbReference type="SMART" id="SM00894"/>
    </source>
</evidence>
<evidence type="ECO:0000256" key="1">
    <source>
        <dbReference type="SAM" id="MobiDB-lite"/>
    </source>
</evidence>
<evidence type="ECO:0000256" key="2">
    <source>
        <dbReference type="SAM" id="Phobius"/>
    </source>
</evidence>
<feature type="domain" description="Excalibur calcium-binding" evidence="4">
    <location>
        <begin position="32"/>
        <end position="68"/>
    </location>
</feature>
<proteinExistence type="predicted"/>
<keyword evidence="2" id="KW-0472">Membrane</keyword>
<reference evidence="5 6" key="1">
    <citation type="submission" date="2024-03" db="EMBL/GenBank/DDBJ databases">
        <title>Actinomycetospora sp. OC33-EN06, a novel actinomycete isolated from wild orchid (Aerides multiflora).</title>
        <authorList>
            <person name="Suriyachadkun C."/>
        </authorList>
    </citation>
    <scope>NUCLEOTIDE SEQUENCE [LARGE SCALE GENOMIC DNA]</scope>
    <source>
        <strain evidence="5 6">OC33-EN06</strain>
    </source>
</reference>
<dbReference type="InterPro" id="IPR008613">
    <property type="entry name" value="Excalibur_Ca-bd_domain"/>
</dbReference>
<sequence>MQRSRRFVAAAGVSAVLLLGTAGPALAAPSVYYANCSEAFAAGAQNIPAGTPGYRPALDRDDDGFACDQGDPANAAGAETVADDTGDAGDTDDSGGTQVSLIPVGAAPTGDGSTAALVEIPADSPVASSVLWWTGGGAVLMLIGTLRSRQVSSRGSSRMSSRR</sequence>
<dbReference type="SMART" id="SM00894">
    <property type="entry name" value="Excalibur"/>
    <property type="match status" value="1"/>
</dbReference>
<protein>
    <submittedName>
        <fullName evidence="5">Excalibur calcium-binding domain-containing protein</fullName>
    </submittedName>
</protein>
<accession>A0ABU8N6D6</accession>
<keyword evidence="2" id="KW-1133">Transmembrane helix</keyword>
<name>A0ABU8N6D6_9PSEU</name>
<dbReference type="RefSeq" id="WP_337713996.1">
    <property type="nucleotide sequence ID" value="NZ_JBBEGL010000003.1"/>
</dbReference>
<keyword evidence="2" id="KW-0812">Transmembrane</keyword>
<comment type="caution">
    <text evidence="5">The sequence shown here is derived from an EMBL/GenBank/DDBJ whole genome shotgun (WGS) entry which is preliminary data.</text>
</comment>
<keyword evidence="3" id="KW-0732">Signal</keyword>
<organism evidence="5 6">
    <name type="scientific">Actinomycetospora aeridis</name>
    <dbReference type="NCBI Taxonomy" id="3129231"/>
    <lineage>
        <taxon>Bacteria</taxon>
        <taxon>Bacillati</taxon>
        <taxon>Actinomycetota</taxon>
        <taxon>Actinomycetes</taxon>
        <taxon>Pseudonocardiales</taxon>
        <taxon>Pseudonocardiaceae</taxon>
        <taxon>Actinomycetospora</taxon>
    </lineage>
</organism>
<feature type="compositionally biased region" description="Acidic residues" evidence="1">
    <location>
        <begin position="81"/>
        <end position="93"/>
    </location>
</feature>
<dbReference type="EMBL" id="JBBEGL010000003">
    <property type="protein sequence ID" value="MEJ2887535.1"/>
    <property type="molecule type" value="Genomic_DNA"/>
</dbReference>